<protein>
    <submittedName>
        <fullName evidence="2">Uncharacterized protein</fullName>
    </submittedName>
</protein>
<name>D5AD22_PICSI</name>
<accession>D5AD22</accession>
<dbReference type="PANTHER" id="PTHR35717:SF1">
    <property type="entry name" value="OS05G0156200 PROTEIN"/>
    <property type="match status" value="1"/>
</dbReference>
<dbReference type="EMBL" id="BT124171">
    <property type="protein sequence ID" value="ADE77441.1"/>
    <property type="molecule type" value="mRNA"/>
</dbReference>
<feature type="region of interest" description="Disordered" evidence="1">
    <location>
        <begin position="114"/>
        <end position="142"/>
    </location>
</feature>
<dbReference type="AlphaFoldDB" id="D5AD22"/>
<dbReference type="PANTHER" id="PTHR35717">
    <property type="entry name" value="OS05G0156200 PROTEIN"/>
    <property type="match status" value="1"/>
</dbReference>
<feature type="compositionally biased region" description="Polar residues" evidence="1">
    <location>
        <begin position="114"/>
        <end position="138"/>
    </location>
</feature>
<proteinExistence type="evidence at transcript level"/>
<organism evidence="2">
    <name type="scientific">Picea sitchensis</name>
    <name type="common">Sitka spruce</name>
    <name type="synonym">Pinus sitchensis</name>
    <dbReference type="NCBI Taxonomy" id="3332"/>
    <lineage>
        <taxon>Eukaryota</taxon>
        <taxon>Viridiplantae</taxon>
        <taxon>Streptophyta</taxon>
        <taxon>Embryophyta</taxon>
        <taxon>Tracheophyta</taxon>
        <taxon>Spermatophyta</taxon>
        <taxon>Pinopsida</taxon>
        <taxon>Pinidae</taxon>
        <taxon>Conifers I</taxon>
        <taxon>Pinales</taxon>
        <taxon>Pinaceae</taxon>
        <taxon>Picea</taxon>
    </lineage>
</organism>
<feature type="region of interest" description="Disordered" evidence="1">
    <location>
        <begin position="47"/>
        <end position="74"/>
    </location>
</feature>
<sequence>MGWESSALNNGKRVREPEDAVYLDNYHSQKRYLSEVMASSLNGLTVGDSLSESPRMLSPSRFDPMESPARTETVSFSREELAAQYSPMSEDSDDCVGYRMIRCNDSPQHISMTQSDQVISSPTSPVSPQRNQRTINGAGSQFGCSSFTSSTGAGSSSLGYMTSFPLPCTQPRQRSSDSESRFPPSPSDPCQSADLRRAALLRSLQMRAQPPIMPSFEMSVDNISEQGMHHIEESEDQSSPFVKSLTEHDEYSFGSPANEIFSAQPIRSSGRVRSLLLDECTLSTSVSIAELSTSSEQEDEITGISCTNEDNCYTNMNSKNKTGDLASNAKD</sequence>
<evidence type="ECO:0000313" key="2">
    <source>
        <dbReference type="EMBL" id="ADE77441.1"/>
    </source>
</evidence>
<reference evidence="2" key="1">
    <citation type="submission" date="2010-04" db="EMBL/GenBank/DDBJ databases">
        <authorList>
            <person name="Reid K.E."/>
            <person name="Liao N."/>
            <person name="Chan S."/>
            <person name="Docking R."/>
            <person name="Taylor G."/>
            <person name="Moore R."/>
            <person name="Mayo M."/>
            <person name="Munro S."/>
            <person name="King J."/>
            <person name="Yanchuk A."/>
            <person name="Holt R."/>
            <person name="Jones S."/>
            <person name="Marra M."/>
            <person name="Ritland C.E."/>
            <person name="Ritland K."/>
            <person name="Bohlmann J."/>
        </authorList>
    </citation>
    <scope>NUCLEOTIDE SEQUENCE</scope>
    <source>
        <tissue evidence="2">Bud</tissue>
    </source>
</reference>
<evidence type="ECO:0000256" key="1">
    <source>
        <dbReference type="SAM" id="MobiDB-lite"/>
    </source>
</evidence>
<dbReference type="OMA" id="SCRAPSM"/>
<feature type="region of interest" description="Disordered" evidence="1">
    <location>
        <begin position="164"/>
        <end position="192"/>
    </location>
</feature>